<evidence type="ECO:0000256" key="8">
    <source>
        <dbReference type="ARBA" id="ARBA00023136"/>
    </source>
</evidence>
<organism evidence="10 11">
    <name type="scientific">Kordiimonas lipolytica</name>
    <dbReference type="NCBI Taxonomy" id="1662421"/>
    <lineage>
        <taxon>Bacteria</taxon>
        <taxon>Pseudomonadati</taxon>
        <taxon>Pseudomonadota</taxon>
        <taxon>Alphaproteobacteria</taxon>
        <taxon>Kordiimonadales</taxon>
        <taxon>Kordiimonadaceae</taxon>
        <taxon>Kordiimonas</taxon>
    </lineage>
</organism>
<keyword evidence="9" id="KW-1003">Cell membrane</keyword>
<dbReference type="NCBIfam" id="NF001960">
    <property type="entry name" value="PRK00733.3-5"/>
    <property type="match status" value="1"/>
</dbReference>
<evidence type="ECO:0000313" key="10">
    <source>
        <dbReference type="EMBL" id="MFC4349751.1"/>
    </source>
</evidence>
<evidence type="ECO:0000256" key="9">
    <source>
        <dbReference type="HAMAP-Rule" id="MF_01129"/>
    </source>
</evidence>
<gene>
    <name evidence="9" type="primary">hppA</name>
    <name evidence="10" type="ORF">ACFO5Q_18010</name>
</gene>
<feature type="transmembrane region" description="Helical" evidence="9">
    <location>
        <begin position="508"/>
        <end position="525"/>
    </location>
</feature>
<dbReference type="PIRSF" id="PIRSF001265">
    <property type="entry name" value="H+-PPase"/>
    <property type="match status" value="1"/>
</dbReference>
<feature type="transmembrane region" description="Helical" evidence="9">
    <location>
        <begin position="471"/>
        <end position="488"/>
    </location>
</feature>
<name>A0ABV8UFY6_9PROT</name>
<feature type="transmembrane region" description="Helical" evidence="9">
    <location>
        <begin position="235"/>
        <end position="254"/>
    </location>
</feature>
<keyword evidence="3 9" id="KW-0812">Transmembrane</keyword>
<keyword evidence="6 9" id="KW-1133">Transmembrane helix</keyword>
<comment type="subcellular location">
    <subcellularLocation>
        <location evidence="9">Cell membrane</location>
        <topology evidence="9">Multi-pass membrane protein</topology>
    </subcellularLocation>
    <subcellularLocation>
        <location evidence="1">Endomembrane system</location>
        <topology evidence="1">Multi-pass membrane protein</topology>
    </subcellularLocation>
</comment>
<comment type="subunit">
    <text evidence="9">Homodimer.</text>
</comment>
<feature type="transmembrane region" description="Helical" evidence="9">
    <location>
        <begin position="605"/>
        <end position="628"/>
    </location>
</feature>
<feature type="transmembrane region" description="Helical" evidence="9">
    <location>
        <begin position="578"/>
        <end position="599"/>
    </location>
</feature>
<reference evidence="11" key="1">
    <citation type="journal article" date="2019" name="Int. J. Syst. Evol. Microbiol.">
        <title>The Global Catalogue of Microorganisms (GCM) 10K type strain sequencing project: providing services to taxonomists for standard genome sequencing and annotation.</title>
        <authorList>
            <consortium name="The Broad Institute Genomics Platform"/>
            <consortium name="The Broad Institute Genome Sequencing Center for Infectious Disease"/>
            <person name="Wu L."/>
            <person name="Ma J."/>
        </authorList>
    </citation>
    <scope>NUCLEOTIDE SEQUENCE [LARGE SCALE GENOMIC DNA]</scope>
    <source>
        <strain evidence="11">CGMCC 1.15304</strain>
    </source>
</reference>
<keyword evidence="11" id="KW-1185">Reference proteome</keyword>
<dbReference type="EMBL" id="JBHSCR010000035">
    <property type="protein sequence ID" value="MFC4349751.1"/>
    <property type="molecule type" value="Genomic_DNA"/>
</dbReference>
<feature type="transmembrane region" description="Helical" evidence="9">
    <location>
        <begin position="158"/>
        <end position="177"/>
    </location>
</feature>
<keyword evidence="9" id="KW-0375">Hydrogen ion transport</keyword>
<accession>A0ABV8UFY6</accession>
<feature type="transmembrane region" description="Helical" evidence="9">
    <location>
        <begin position="408"/>
        <end position="428"/>
    </location>
</feature>
<evidence type="ECO:0000256" key="7">
    <source>
        <dbReference type="ARBA" id="ARBA00023065"/>
    </source>
</evidence>
<evidence type="ECO:0000256" key="1">
    <source>
        <dbReference type="ARBA" id="ARBA00004127"/>
    </source>
</evidence>
<dbReference type="HAMAP" id="MF_01129">
    <property type="entry name" value="PPase_energized_pump"/>
    <property type="match status" value="1"/>
</dbReference>
<feature type="transmembrane region" description="Helical" evidence="9">
    <location>
        <begin position="78"/>
        <end position="99"/>
    </location>
</feature>
<comment type="function">
    <text evidence="9">Proton pump that utilizes the energy of pyrophosphate hydrolysis as the driving force for proton movement across the membrane. Generates a proton motive force.</text>
</comment>
<feature type="transmembrane region" description="Helical" evidence="9">
    <location>
        <begin position="119"/>
        <end position="146"/>
    </location>
</feature>
<keyword evidence="2 9" id="KW-0813">Transport</keyword>
<comment type="similarity">
    <text evidence="9">Belongs to the H(+)-translocating pyrophosphatase (TC 3.A.10) family. K(+)-insensitive subfamily.</text>
</comment>
<evidence type="ECO:0000256" key="3">
    <source>
        <dbReference type="ARBA" id="ARBA00022692"/>
    </source>
</evidence>
<feature type="transmembrane region" description="Helical" evidence="9">
    <location>
        <begin position="6"/>
        <end position="25"/>
    </location>
</feature>
<dbReference type="GO" id="GO:0004427">
    <property type="term" value="F:inorganic diphosphate phosphatase activity"/>
    <property type="evidence" value="ECO:0007669"/>
    <property type="project" value="UniProtKB-EC"/>
</dbReference>
<keyword evidence="5 9" id="KW-1278">Translocase</keyword>
<keyword evidence="8 9" id="KW-0472">Membrane</keyword>
<comment type="caution">
    <text evidence="10">The sequence shown here is derived from an EMBL/GenBank/DDBJ whole genome shotgun (WGS) entry which is preliminary data.</text>
</comment>
<evidence type="ECO:0000313" key="11">
    <source>
        <dbReference type="Proteomes" id="UP001595776"/>
    </source>
</evidence>
<feature type="transmembrane region" description="Helical" evidence="9">
    <location>
        <begin position="260"/>
        <end position="279"/>
    </location>
</feature>
<dbReference type="PANTHER" id="PTHR31998">
    <property type="entry name" value="K(+)-INSENSITIVE PYROPHOSPHATE-ENERGIZED PROTON PUMP"/>
    <property type="match status" value="1"/>
</dbReference>
<evidence type="ECO:0000256" key="6">
    <source>
        <dbReference type="ARBA" id="ARBA00022989"/>
    </source>
</evidence>
<dbReference type="NCBIfam" id="TIGR01104">
    <property type="entry name" value="V_PPase"/>
    <property type="match status" value="1"/>
</dbReference>
<dbReference type="Pfam" id="PF03030">
    <property type="entry name" value="H_PPase"/>
    <property type="match status" value="1"/>
</dbReference>
<keyword evidence="4 9" id="KW-0460">Magnesium</keyword>
<evidence type="ECO:0000256" key="5">
    <source>
        <dbReference type="ARBA" id="ARBA00022967"/>
    </source>
</evidence>
<feature type="site" description="Determinant of potassium independence" evidence="9">
    <location>
        <position position="466"/>
    </location>
</feature>
<keyword evidence="7 9" id="KW-0406">Ion transport</keyword>
<sequence length="694" mass="71017">MEVLYAAIACGVAAVLYGIVTRQSILSSSAGSEKMQEIAGAIQAGAQAYLNRQYRTIAMVGVVVAIGLYLALGHLAAAGFLIGAILSGVAGYIGMLISVKANVRTTEAASNSLQAGLTIAFRSGAVTGMLVAGLALLAVAGYYYILIGPLGIEATDRAVIDALVSLGFGASLISIFARLGGGIFTKGADVGADLVGKVEAGIPEDDPRNPAVIADNVGDNVGDCAGMAADLFETYVVTIGATMVLSALFLKMGAADIMQLPLIIGGGCILTSIIGTYFVKLGKSQSIMGALYKGFIVTAVLSAIVMWFAMDWALGDMERTFTTSAATFTGRDLYYCGLVGLIVTGVIIWITEYYTGTDYRPVRSIAKSSETGHGTNVIQGLAISLESTALPTLVICAGIIVAYQLAGILGLGFAATAMLALAGMVVALDAYGPVTDNAGGIAEMAGLDETVRGRTDALDAVGNTTKAVTKGYAIGSAGLAALVLFGAYTADLNTYFSDVTVDFGLSNPYVVVGLFLGAMLPYLFGAMGMTAVGRAGGAVVEEVREQFRNNPGIMEGTSKPDYARSVDLLTKAAIKEMIIPSLLPVAAPVITYFLINAIAGQAAAFAALGALLLGVIVGGLFVALSMTAGGGAWDNAKKYIEDGNHGGKGSEAHKAAVTGDTVGDPYKDTAGPAVNPMIKITNIVALLLLAMLAH</sequence>
<keyword evidence="10" id="KW-0378">Hydrolase</keyword>
<proteinExistence type="inferred from homology"/>
<protein>
    <recommendedName>
        <fullName evidence="9">K(+)-insensitive pyrophosphate-energized proton pump</fullName>
        <ecNumber evidence="9">7.1.3.1</ecNumber>
    </recommendedName>
    <alternativeName>
        <fullName evidence="9">Membrane-bound proton-translocating pyrophosphatase</fullName>
    </alternativeName>
    <alternativeName>
        <fullName evidence="9">Pyrophosphate-energized inorganic pyrophosphatase</fullName>
        <shortName evidence="9">H(+)-PPase</shortName>
    </alternativeName>
</protein>
<evidence type="ECO:0000256" key="4">
    <source>
        <dbReference type="ARBA" id="ARBA00022842"/>
    </source>
</evidence>
<feature type="transmembrane region" description="Helical" evidence="9">
    <location>
        <begin position="54"/>
        <end position="72"/>
    </location>
</feature>
<comment type="catalytic activity">
    <reaction evidence="9">
        <text>diphosphate + H2O + H(+)(in) = 2 phosphate + 2 H(+)(out)</text>
        <dbReference type="Rhea" id="RHEA:13973"/>
        <dbReference type="ChEBI" id="CHEBI:15377"/>
        <dbReference type="ChEBI" id="CHEBI:15378"/>
        <dbReference type="ChEBI" id="CHEBI:33019"/>
        <dbReference type="ChEBI" id="CHEBI:43474"/>
        <dbReference type="EC" id="7.1.3.1"/>
    </reaction>
</comment>
<comment type="caution">
    <text evidence="9">Lacks conserved residue(s) required for the propagation of feature annotation.</text>
</comment>
<dbReference type="NCBIfam" id="NF001951">
    <property type="entry name" value="PRK00733.1-2"/>
    <property type="match status" value="1"/>
</dbReference>
<comment type="cofactor">
    <cofactor evidence="9">
        <name>Mg(2+)</name>
        <dbReference type="ChEBI" id="CHEBI:18420"/>
    </cofactor>
</comment>
<dbReference type="RefSeq" id="WP_068145156.1">
    <property type="nucleotide sequence ID" value="NZ_JBHSCR010000035.1"/>
</dbReference>
<dbReference type="EC" id="7.1.3.1" evidence="9"/>
<feature type="transmembrane region" description="Helical" evidence="9">
    <location>
        <begin position="291"/>
        <end position="313"/>
    </location>
</feature>
<dbReference type="InterPro" id="IPR004131">
    <property type="entry name" value="PPase-energised_H-pump"/>
</dbReference>
<evidence type="ECO:0000256" key="2">
    <source>
        <dbReference type="ARBA" id="ARBA00022448"/>
    </source>
</evidence>
<dbReference type="Proteomes" id="UP001595776">
    <property type="component" value="Unassembled WGS sequence"/>
</dbReference>
<feature type="transmembrane region" description="Helical" evidence="9">
    <location>
        <begin position="333"/>
        <end position="356"/>
    </location>
</feature>